<dbReference type="RefSeq" id="WP_185048513.1">
    <property type="nucleotide sequence ID" value="NZ_BAABIX010000009.1"/>
</dbReference>
<protein>
    <submittedName>
        <fullName evidence="2">Uncharacterized protein</fullName>
    </submittedName>
</protein>
<keyword evidence="3" id="KW-1185">Reference proteome</keyword>
<gene>
    <name evidence="2" type="ORF">HNP84_001359</name>
</gene>
<evidence type="ECO:0000313" key="2">
    <source>
        <dbReference type="EMBL" id="MBB5131646.1"/>
    </source>
</evidence>
<feature type="region of interest" description="Disordered" evidence="1">
    <location>
        <begin position="1"/>
        <end position="66"/>
    </location>
</feature>
<dbReference type="Proteomes" id="UP000578449">
    <property type="component" value="Unassembled WGS sequence"/>
</dbReference>
<reference evidence="2 3" key="1">
    <citation type="submission" date="2020-08" db="EMBL/GenBank/DDBJ databases">
        <title>Genomic Encyclopedia of Type Strains, Phase IV (KMG-IV): sequencing the most valuable type-strain genomes for metagenomic binning, comparative biology and taxonomic classification.</title>
        <authorList>
            <person name="Goeker M."/>
        </authorList>
    </citation>
    <scope>NUCLEOTIDE SEQUENCE [LARGE SCALE GENOMIC DNA]</scope>
    <source>
        <strain evidence="2 3">DSM 45615</strain>
    </source>
</reference>
<feature type="compositionally biased region" description="Acidic residues" evidence="1">
    <location>
        <begin position="49"/>
        <end position="66"/>
    </location>
</feature>
<organism evidence="2 3">
    <name type="scientific">Thermocatellispora tengchongensis</name>
    <dbReference type="NCBI Taxonomy" id="1073253"/>
    <lineage>
        <taxon>Bacteria</taxon>
        <taxon>Bacillati</taxon>
        <taxon>Actinomycetota</taxon>
        <taxon>Actinomycetes</taxon>
        <taxon>Streptosporangiales</taxon>
        <taxon>Streptosporangiaceae</taxon>
        <taxon>Thermocatellispora</taxon>
    </lineage>
</organism>
<dbReference type="AlphaFoldDB" id="A0A840NZL1"/>
<accession>A0A840NZL1</accession>
<evidence type="ECO:0000313" key="3">
    <source>
        <dbReference type="Proteomes" id="UP000578449"/>
    </source>
</evidence>
<dbReference type="EMBL" id="JACHGN010000003">
    <property type="protein sequence ID" value="MBB5131646.1"/>
    <property type="molecule type" value="Genomic_DNA"/>
</dbReference>
<sequence length="66" mass="6916">MTIPDENAPKTGTEPLLEAAQEDEESNTGEPQTSAGEAMREAMNTSDRTEEEIAGTSDDTDSAGGQ</sequence>
<name>A0A840NZL1_9ACTN</name>
<comment type="caution">
    <text evidence="2">The sequence shown here is derived from an EMBL/GenBank/DDBJ whole genome shotgun (WGS) entry which is preliminary data.</text>
</comment>
<proteinExistence type="predicted"/>
<evidence type="ECO:0000256" key="1">
    <source>
        <dbReference type="SAM" id="MobiDB-lite"/>
    </source>
</evidence>